<dbReference type="AlphaFoldDB" id="A0A087H2M0"/>
<dbReference type="GO" id="GO:0009944">
    <property type="term" value="P:polarity specification of adaxial/abaxial axis"/>
    <property type="evidence" value="ECO:0007669"/>
    <property type="project" value="EnsemblPlants"/>
</dbReference>
<keyword evidence="8" id="KW-0804">Transcription</keyword>
<evidence type="ECO:0000256" key="6">
    <source>
        <dbReference type="ARBA" id="ARBA00023125"/>
    </source>
</evidence>
<comment type="similarity">
    <text evidence="2">Belongs to the HD-ZIP homeobox family. Class III subfamily.</text>
</comment>
<organism evidence="16 17">
    <name type="scientific">Arabis alpina</name>
    <name type="common">Alpine rock-cress</name>
    <dbReference type="NCBI Taxonomy" id="50452"/>
    <lineage>
        <taxon>Eukaryota</taxon>
        <taxon>Viridiplantae</taxon>
        <taxon>Streptophyta</taxon>
        <taxon>Embryophyta</taxon>
        <taxon>Tracheophyta</taxon>
        <taxon>Spermatophyta</taxon>
        <taxon>Magnoliopsida</taxon>
        <taxon>eudicotyledons</taxon>
        <taxon>Gunneridae</taxon>
        <taxon>Pentapetalae</taxon>
        <taxon>rosids</taxon>
        <taxon>malvids</taxon>
        <taxon>Brassicales</taxon>
        <taxon>Brassicaceae</taxon>
        <taxon>Arabideae</taxon>
        <taxon>Arabis</taxon>
    </lineage>
</organism>
<dbReference type="Pfam" id="PF00046">
    <property type="entry name" value="Homeodomain"/>
    <property type="match status" value="1"/>
</dbReference>
<dbReference type="FunFam" id="3.30.530.20:FF:000020">
    <property type="entry name" value="homeobox-leucine zipper protein ATHB-15"/>
    <property type="match status" value="1"/>
</dbReference>
<evidence type="ECO:0000259" key="14">
    <source>
        <dbReference type="PROSITE" id="PS50071"/>
    </source>
</evidence>
<dbReference type="FunFam" id="1.10.10.60:FF:000197">
    <property type="entry name" value="Homeobox-leucine zipper protein REVOLUTA"/>
    <property type="match status" value="1"/>
</dbReference>
<dbReference type="OrthoDB" id="125004at2759"/>
<dbReference type="EMBL" id="CM002872">
    <property type="protein sequence ID" value="KFK36372.1"/>
    <property type="molecule type" value="Genomic_DNA"/>
</dbReference>
<evidence type="ECO:0000256" key="9">
    <source>
        <dbReference type="ARBA" id="ARBA00023242"/>
    </source>
</evidence>
<evidence type="ECO:0000256" key="1">
    <source>
        <dbReference type="ARBA" id="ARBA00004123"/>
    </source>
</evidence>
<dbReference type="PANTHER" id="PTHR45950:SF7">
    <property type="entry name" value="HOMEOBOX-LEUCINE ZIPPER PROTEIN ATHB-14"/>
    <property type="match status" value="1"/>
</dbReference>
<evidence type="ECO:0000313" key="17">
    <source>
        <dbReference type="Proteomes" id="UP000029120"/>
    </source>
</evidence>
<evidence type="ECO:0000256" key="13">
    <source>
        <dbReference type="SAM" id="MobiDB-lite"/>
    </source>
</evidence>
<keyword evidence="17" id="KW-1185">Reference proteome</keyword>
<evidence type="ECO:0000256" key="11">
    <source>
        <dbReference type="RuleBase" id="RU000682"/>
    </source>
</evidence>
<keyword evidence="9 10" id="KW-0539">Nucleus</keyword>
<dbReference type="GO" id="GO:0010072">
    <property type="term" value="P:primary shoot apical meristem specification"/>
    <property type="evidence" value="ECO:0007669"/>
    <property type="project" value="EnsemblPlants"/>
</dbReference>
<dbReference type="Pfam" id="PF01852">
    <property type="entry name" value="START"/>
    <property type="match status" value="1"/>
</dbReference>
<dbReference type="SUPFAM" id="SSF46689">
    <property type="entry name" value="Homeodomain-like"/>
    <property type="match status" value="1"/>
</dbReference>
<dbReference type="Pfam" id="PF08670">
    <property type="entry name" value="MEKHLA"/>
    <property type="match status" value="1"/>
</dbReference>
<dbReference type="Gene3D" id="3.30.530.20">
    <property type="match status" value="1"/>
</dbReference>
<dbReference type="GO" id="GO:0080060">
    <property type="term" value="P:integument development"/>
    <property type="evidence" value="ECO:0007669"/>
    <property type="project" value="EnsemblPlants"/>
</dbReference>
<keyword evidence="6 10" id="KW-0238">DNA-binding</keyword>
<keyword evidence="4" id="KW-0805">Transcription regulation</keyword>
<dbReference type="SMART" id="SM00234">
    <property type="entry name" value="START"/>
    <property type="match status" value="1"/>
</dbReference>
<evidence type="ECO:0000256" key="2">
    <source>
        <dbReference type="ARBA" id="ARBA00010338"/>
    </source>
</evidence>
<dbReference type="CDD" id="cd14686">
    <property type="entry name" value="bZIP"/>
    <property type="match status" value="1"/>
</dbReference>
<dbReference type="InterPro" id="IPR009057">
    <property type="entry name" value="Homeodomain-like_sf"/>
</dbReference>
<feature type="compositionally biased region" description="Basic and acidic residues" evidence="13">
    <location>
        <begin position="7"/>
        <end position="17"/>
    </location>
</feature>
<feature type="DNA-binding region" description="Homeobox" evidence="10">
    <location>
        <begin position="17"/>
        <end position="80"/>
    </location>
</feature>
<dbReference type="PROSITE" id="PS50848">
    <property type="entry name" value="START"/>
    <property type="match status" value="1"/>
</dbReference>
<dbReference type="CDD" id="cd08875">
    <property type="entry name" value="START_ArGLABRA2_like"/>
    <property type="match status" value="1"/>
</dbReference>
<dbReference type="PANTHER" id="PTHR45950">
    <property type="entry name" value="HOMEOBOX-LEUCINE ZIPPER PROTEIN ATHB-14"/>
    <property type="match status" value="1"/>
</dbReference>
<dbReference type="GO" id="GO:0003700">
    <property type="term" value="F:DNA-binding transcription factor activity"/>
    <property type="evidence" value="ECO:0007669"/>
    <property type="project" value="InterPro"/>
</dbReference>
<dbReference type="Gramene" id="KFK36372">
    <property type="protein sequence ID" value="KFK36372"/>
    <property type="gene ID" value="AALP_AA4G114800"/>
</dbReference>
<dbReference type="GO" id="GO:0005634">
    <property type="term" value="C:nucleus"/>
    <property type="evidence" value="ECO:0007669"/>
    <property type="project" value="UniProtKB-SubCell"/>
</dbReference>
<dbReference type="InterPro" id="IPR002913">
    <property type="entry name" value="START_lipid-bd_dom"/>
</dbReference>
<keyword evidence="5 12" id="KW-0175">Coiled coil</keyword>
<evidence type="ECO:0000313" key="16">
    <source>
        <dbReference type="EMBL" id="KFK36372.1"/>
    </source>
</evidence>
<feature type="region of interest" description="Disordered" evidence="13">
    <location>
        <begin position="1"/>
        <end position="20"/>
    </location>
</feature>
<dbReference type="InterPro" id="IPR013978">
    <property type="entry name" value="MEKHLA"/>
</dbReference>
<dbReference type="GO" id="GO:0009855">
    <property type="term" value="P:determination of bilateral symmetry"/>
    <property type="evidence" value="ECO:0007669"/>
    <property type="project" value="EnsemblPlants"/>
</dbReference>
<name>A0A087H2M0_ARAAL</name>
<keyword evidence="7 10" id="KW-0371">Homeobox</keyword>
<dbReference type="GO" id="GO:0030154">
    <property type="term" value="P:cell differentiation"/>
    <property type="evidence" value="ECO:0007669"/>
    <property type="project" value="UniProtKB-KW"/>
</dbReference>
<gene>
    <name evidence="16" type="ordered locus">AALP_Aa4g114800</name>
</gene>
<dbReference type="OMA" id="ADPNGCN"/>
<dbReference type="SMART" id="SM00389">
    <property type="entry name" value="HOX"/>
    <property type="match status" value="1"/>
</dbReference>
<dbReference type="InterPro" id="IPR001356">
    <property type="entry name" value="HD"/>
</dbReference>
<evidence type="ECO:0000256" key="7">
    <source>
        <dbReference type="ARBA" id="ARBA00023155"/>
    </source>
</evidence>
<evidence type="ECO:0000256" key="4">
    <source>
        <dbReference type="ARBA" id="ARBA00023015"/>
    </source>
</evidence>
<evidence type="ECO:0000256" key="8">
    <source>
        <dbReference type="ARBA" id="ARBA00023163"/>
    </source>
</evidence>
<dbReference type="GO" id="GO:0008289">
    <property type="term" value="F:lipid binding"/>
    <property type="evidence" value="ECO:0007669"/>
    <property type="project" value="InterPro"/>
</dbReference>
<evidence type="ECO:0000256" key="5">
    <source>
        <dbReference type="ARBA" id="ARBA00023054"/>
    </source>
</evidence>
<feature type="domain" description="START" evidence="15">
    <location>
        <begin position="159"/>
        <end position="360"/>
    </location>
</feature>
<dbReference type="Proteomes" id="UP000029120">
    <property type="component" value="Chromosome 4"/>
</dbReference>
<dbReference type="CDD" id="cd00086">
    <property type="entry name" value="homeodomain"/>
    <property type="match status" value="1"/>
</dbReference>
<dbReference type="PROSITE" id="PS50071">
    <property type="entry name" value="HOMEOBOX_2"/>
    <property type="match status" value="1"/>
</dbReference>
<protein>
    <submittedName>
        <fullName evidence="16">Uncharacterized protein</fullName>
    </submittedName>
</protein>
<dbReference type="eggNOG" id="ENOG502QPKR">
    <property type="taxonomic scope" value="Eukaryota"/>
</dbReference>
<dbReference type="GO" id="GO:0003677">
    <property type="term" value="F:DNA binding"/>
    <property type="evidence" value="ECO:0007669"/>
    <property type="project" value="UniProtKB-UniRule"/>
</dbReference>
<feature type="domain" description="Homeobox" evidence="14">
    <location>
        <begin position="15"/>
        <end position="79"/>
    </location>
</feature>
<reference evidence="17" key="1">
    <citation type="journal article" date="2015" name="Nat. Plants">
        <title>Genome expansion of Arabis alpina linked with retrotransposition and reduced symmetric DNA methylation.</title>
        <authorList>
            <person name="Willing E.M."/>
            <person name="Rawat V."/>
            <person name="Mandakova T."/>
            <person name="Maumus F."/>
            <person name="James G.V."/>
            <person name="Nordstroem K.J."/>
            <person name="Becker C."/>
            <person name="Warthmann N."/>
            <person name="Chica C."/>
            <person name="Szarzynska B."/>
            <person name="Zytnicki M."/>
            <person name="Albani M.C."/>
            <person name="Kiefer C."/>
            <person name="Bergonzi S."/>
            <person name="Castaings L."/>
            <person name="Mateos J.L."/>
            <person name="Berns M.C."/>
            <person name="Bujdoso N."/>
            <person name="Piofczyk T."/>
            <person name="de Lorenzo L."/>
            <person name="Barrero-Sicilia C."/>
            <person name="Mateos I."/>
            <person name="Piednoel M."/>
            <person name="Hagmann J."/>
            <person name="Chen-Min-Tao R."/>
            <person name="Iglesias-Fernandez R."/>
            <person name="Schuster S.C."/>
            <person name="Alonso-Blanco C."/>
            <person name="Roudier F."/>
            <person name="Carbonero P."/>
            <person name="Paz-Ares J."/>
            <person name="Davis S.J."/>
            <person name="Pecinka A."/>
            <person name="Quesneville H."/>
            <person name="Colot V."/>
            <person name="Lysak M.A."/>
            <person name="Weigel D."/>
            <person name="Coupland G."/>
            <person name="Schneeberger K."/>
        </authorList>
    </citation>
    <scope>NUCLEOTIDE SEQUENCE [LARGE SCALE GENOMIC DNA]</scope>
    <source>
        <strain evidence="17">cv. Pajares</strain>
    </source>
</reference>
<keyword evidence="3" id="KW-0221">Differentiation</keyword>
<evidence type="ECO:0000256" key="3">
    <source>
        <dbReference type="ARBA" id="ARBA00022782"/>
    </source>
</evidence>
<evidence type="ECO:0000259" key="15">
    <source>
        <dbReference type="PROSITE" id="PS50848"/>
    </source>
</evidence>
<accession>A0A087H2M0</accession>
<dbReference type="Gene3D" id="1.10.10.60">
    <property type="entry name" value="Homeodomain-like"/>
    <property type="match status" value="1"/>
</dbReference>
<dbReference type="InterPro" id="IPR023393">
    <property type="entry name" value="START-like_dom_sf"/>
</dbReference>
<proteinExistence type="inferred from homology"/>
<feature type="coiled-coil region" evidence="12">
    <location>
        <begin position="75"/>
        <end position="109"/>
    </location>
</feature>
<evidence type="ECO:0000256" key="10">
    <source>
        <dbReference type="PROSITE-ProRule" id="PRU00108"/>
    </source>
</evidence>
<dbReference type="InterPro" id="IPR044830">
    <property type="entry name" value="HD-Zip_III"/>
</dbReference>
<comment type="subcellular location">
    <subcellularLocation>
        <location evidence="1 10 11">Nucleus</location>
    </subcellularLocation>
</comment>
<dbReference type="SUPFAM" id="SSF55961">
    <property type="entry name" value="Bet v1-like"/>
    <property type="match status" value="1"/>
</dbReference>
<sequence length="851" mass="93044">MMMVHTMNRESPDKGLDSGKYVRYTPEQVEALERVYTECPKPTSLRRQQLIRECPILSNIEPKQIKVWFQNRRCREKQRKEAARLQTVNRKLNAMNKLLMEENDRLQKQVSHLVYENGHMKHKIHTASGTTTDNSCESVVVSGQQHQQQNPNPQHLQRDANNPAGLLSIAEEALAEFLSKATGTAVDWVQMIGMKPGPDSIGIVAISRNCSGIAARACGLVSLEPMKVAEILKDRPSWLRDCRSVDTLSVIPAGNGGTIELIYTQMYAPTTLAPARDFWTLRYSTCLEDGSYVVCERSLTSATGGPTGPPSSSFVRAEMRPSGFLIRPCDGGGSILHIVDHVDLDACSVPEVMRPLYESSKILAQKTTLAALRHVRQIAQETNGEGQYGGGQKPAVLRTFSQRLCRGFNDAVNGFADDGWTPMGSDGAEDVTITINLSPGKFGGSQYGNSFLPSFGSGVLCAKASMLLQNVPPAVLVRFLREHRSEWADYGVDAYAAASLRASPFAVPCARAGGFPSNQVIIPLAQRVEHEEFPEVVRLEGHAYSPEDMGLARAMYLLQLCSGADENVVGGCAQLVFAPIDESFADDSSIGAPLLPSGFSVIPLEHKSTPNDASANRTLDLASSLEGSTRQAGEADPNGCNFRSVVTIAFQFTFDNHSRDNVALMARQYVRRIVGSIQRVALAIAPRPGSNISPISVPTSPEALTLVRWISRSYRVHTGADLFGSDSQTSGDTMLHQLWNHTDAILCCSLKTNGSPAFIFANQTGLDMLETTLLALQDIMLDKTLDESGYKALCSEFPRIMQQGYAHLPAGVCASSMGRLVSYEQATAWKVLEDDESNYCLAFMFVNWSFV</sequence>
<evidence type="ECO:0000256" key="12">
    <source>
        <dbReference type="SAM" id="Coils"/>
    </source>
</evidence>